<proteinExistence type="predicted"/>
<sequence>MNGRRRAVNRYTAEDQALDKIARDKHCCFYLTFCKINLHICINCCCCYDSDRGDLRLIDDDNTNEMRNISK</sequence>
<dbReference type="EMBL" id="LVZM01008231">
    <property type="protein sequence ID" value="OUC45848.1"/>
    <property type="molecule type" value="Genomic_DNA"/>
</dbReference>
<evidence type="ECO:0000313" key="2">
    <source>
        <dbReference type="Proteomes" id="UP000243006"/>
    </source>
</evidence>
<reference evidence="1 2" key="1">
    <citation type="submission" date="2015-04" db="EMBL/GenBank/DDBJ databases">
        <title>Draft genome of the roundworm Trichinella nativa.</title>
        <authorList>
            <person name="Mitreva M."/>
        </authorList>
    </citation>
    <scope>NUCLEOTIDE SEQUENCE [LARGE SCALE GENOMIC DNA]</scope>
    <source>
        <strain evidence="1 2">ISS45</strain>
    </source>
</reference>
<organism evidence="1 2">
    <name type="scientific">Trichinella nativa</name>
    <dbReference type="NCBI Taxonomy" id="6335"/>
    <lineage>
        <taxon>Eukaryota</taxon>
        <taxon>Metazoa</taxon>
        <taxon>Ecdysozoa</taxon>
        <taxon>Nematoda</taxon>
        <taxon>Enoplea</taxon>
        <taxon>Dorylaimia</taxon>
        <taxon>Trichinellida</taxon>
        <taxon>Trichinellidae</taxon>
        <taxon>Trichinella</taxon>
    </lineage>
</organism>
<protein>
    <submittedName>
        <fullName evidence="1">Uncharacterized protein</fullName>
    </submittedName>
</protein>
<name>A0A1Y3ES03_9BILA</name>
<gene>
    <name evidence="1" type="ORF">D917_08177</name>
</gene>
<accession>A0A1Y3ES03</accession>
<evidence type="ECO:0000313" key="1">
    <source>
        <dbReference type="EMBL" id="OUC45848.1"/>
    </source>
</evidence>
<dbReference type="Proteomes" id="UP000243006">
    <property type="component" value="Unassembled WGS sequence"/>
</dbReference>
<dbReference type="AlphaFoldDB" id="A0A1Y3ES03"/>
<comment type="caution">
    <text evidence="1">The sequence shown here is derived from an EMBL/GenBank/DDBJ whole genome shotgun (WGS) entry which is preliminary data.</text>
</comment>